<sequence length="144" mass="16693">MSSKISSLIKPTLNSPFNIDFNWWKDHDRDWQVYLRSFLCEEHRRIFQDLDNDEVIDWVDPKTAEVKQVDGLQHTLISHCAKQEGFISRNMALVDSVFKVFLSNGNKPLTPQELGEILNRPPDIILKTFSGFRVYKGIRPVSSS</sequence>
<dbReference type="EMBL" id="LT859958">
    <property type="protein sequence ID" value="SMX54487.1"/>
    <property type="molecule type" value="Genomic_DNA"/>
</dbReference>
<dbReference type="Proteomes" id="UP000195514">
    <property type="component" value="Chromosome I"/>
</dbReference>
<dbReference type="AlphaFoldDB" id="A0A1Y6K6K7"/>
<reference evidence="2" key="1">
    <citation type="submission" date="2017-05" db="EMBL/GenBank/DDBJ databases">
        <authorList>
            <person name="Kirkegaard R."/>
            <person name="Mcilroy J S."/>
        </authorList>
    </citation>
    <scope>NUCLEOTIDE SEQUENCE [LARGE SCALE GENOMIC DNA]</scope>
</reference>
<proteinExistence type="predicted"/>
<evidence type="ECO:0000313" key="2">
    <source>
        <dbReference type="Proteomes" id="UP000195514"/>
    </source>
</evidence>
<keyword evidence="2" id="KW-1185">Reference proteome</keyword>
<dbReference type="RefSeq" id="WP_087862326.1">
    <property type="nucleotide sequence ID" value="NZ_LT859958.1"/>
</dbReference>
<evidence type="ECO:0000313" key="1">
    <source>
        <dbReference type="EMBL" id="SMX54487.1"/>
    </source>
</evidence>
<dbReference type="KEGG" id="abat:CFX1CAM_1422"/>
<name>A0A1Y6K6K7_9CHLR</name>
<gene>
    <name evidence="1" type="ORF">CFX1CAM_1422</name>
</gene>
<protein>
    <submittedName>
        <fullName evidence="1">Uncharacterized protein</fullName>
    </submittedName>
</protein>
<accession>A0A1Y6K6K7</accession>
<organism evidence="1 2">
    <name type="scientific">Candidatus Brevifilum fermentans</name>
    <dbReference type="NCBI Taxonomy" id="1986204"/>
    <lineage>
        <taxon>Bacteria</taxon>
        <taxon>Bacillati</taxon>
        <taxon>Chloroflexota</taxon>
        <taxon>Anaerolineae</taxon>
        <taxon>Anaerolineales</taxon>
        <taxon>Anaerolineaceae</taxon>
        <taxon>Candidatus Brevifilum</taxon>
    </lineage>
</organism>
<dbReference type="OrthoDB" id="160864at2"/>